<sequence>MLSIEAVSKVLVFWFLPYSHVHGSDRCMRHTCRRQQFTEYRGYAYNGTYIVYKGPWPYHVCERLCRQYLECTTFVMKWTGTGEHFGYCGLIKYTPNKELLITSDDHAIYVSCPDGFQWDINAKKCYTIEIYGPVQGTGIVKVCQNILPEAFPFEPRDSTQMDHIIEVGGEML</sequence>
<organism evidence="2 3">
    <name type="scientific">Paralvinella palmiformis</name>
    <dbReference type="NCBI Taxonomy" id="53620"/>
    <lineage>
        <taxon>Eukaryota</taxon>
        <taxon>Metazoa</taxon>
        <taxon>Spiralia</taxon>
        <taxon>Lophotrochozoa</taxon>
        <taxon>Annelida</taxon>
        <taxon>Polychaeta</taxon>
        <taxon>Sedentaria</taxon>
        <taxon>Canalipalpata</taxon>
        <taxon>Terebellida</taxon>
        <taxon>Terebelliformia</taxon>
        <taxon>Alvinellidae</taxon>
        <taxon>Paralvinella</taxon>
    </lineage>
</organism>
<evidence type="ECO:0000256" key="1">
    <source>
        <dbReference type="SAM" id="SignalP"/>
    </source>
</evidence>
<evidence type="ECO:0000313" key="2">
    <source>
        <dbReference type="EMBL" id="KAK2141259.1"/>
    </source>
</evidence>
<proteinExistence type="predicted"/>
<protein>
    <recommendedName>
        <fullName evidence="4">Apple domain-containing protein</fullName>
    </recommendedName>
</protein>
<feature type="signal peptide" evidence="1">
    <location>
        <begin position="1"/>
        <end position="23"/>
    </location>
</feature>
<gene>
    <name evidence="2" type="ORF">LSH36_1134g02061</name>
</gene>
<comment type="caution">
    <text evidence="2">The sequence shown here is derived from an EMBL/GenBank/DDBJ whole genome shotgun (WGS) entry which is preliminary data.</text>
</comment>
<feature type="chain" id="PRO_5042075408" description="Apple domain-containing protein" evidence="1">
    <location>
        <begin position="24"/>
        <end position="172"/>
    </location>
</feature>
<dbReference type="Proteomes" id="UP001208570">
    <property type="component" value="Unassembled WGS sequence"/>
</dbReference>
<keyword evidence="3" id="KW-1185">Reference proteome</keyword>
<reference evidence="2" key="1">
    <citation type="journal article" date="2023" name="Mol. Biol. Evol.">
        <title>Third-Generation Sequencing Reveals the Adaptive Role of the Epigenome in Three Deep-Sea Polychaetes.</title>
        <authorList>
            <person name="Perez M."/>
            <person name="Aroh O."/>
            <person name="Sun Y."/>
            <person name="Lan Y."/>
            <person name="Juniper S.K."/>
            <person name="Young C.R."/>
            <person name="Angers B."/>
            <person name="Qian P.Y."/>
        </authorList>
    </citation>
    <scope>NUCLEOTIDE SEQUENCE</scope>
    <source>
        <strain evidence="2">P08H-3</strain>
    </source>
</reference>
<name>A0AAD9IV39_9ANNE</name>
<evidence type="ECO:0000313" key="3">
    <source>
        <dbReference type="Proteomes" id="UP001208570"/>
    </source>
</evidence>
<evidence type="ECO:0008006" key="4">
    <source>
        <dbReference type="Google" id="ProtNLM"/>
    </source>
</evidence>
<keyword evidence="1" id="KW-0732">Signal</keyword>
<dbReference type="AlphaFoldDB" id="A0AAD9IV39"/>
<dbReference type="EMBL" id="JAODUP010001134">
    <property type="protein sequence ID" value="KAK2141259.1"/>
    <property type="molecule type" value="Genomic_DNA"/>
</dbReference>
<accession>A0AAD9IV39</accession>